<evidence type="ECO:0000313" key="6">
    <source>
        <dbReference type="Proteomes" id="UP001498476"/>
    </source>
</evidence>
<dbReference type="Gene3D" id="3.40.50.720">
    <property type="entry name" value="NAD(P)-binding Rossmann-like Domain"/>
    <property type="match status" value="1"/>
</dbReference>
<dbReference type="PANTHER" id="PTHR42748">
    <property type="entry name" value="NITROGEN METABOLITE REPRESSION PROTEIN NMRA FAMILY MEMBER"/>
    <property type="match status" value="1"/>
</dbReference>
<keyword evidence="3" id="KW-0560">Oxidoreductase</keyword>
<feature type="domain" description="NmrA-like" evidence="4">
    <location>
        <begin position="1"/>
        <end position="253"/>
    </location>
</feature>
<proteinExistence type="inferred from homology"/>
<dbReference type="InterPro" id="IPR051164">
    <property type="entry name" value="NmrA-like_oxidored"/>
</dbReference>
<dbReference type="Gene3D" id="3.90.25.10">
    <property type="entry name" value="UDP-galactose 4-epimerase, domain 1"/>
    <property type="match status" value="1"/>
</dbReference>
<keyword evidence="2" id="KW-0521">NADP</keyword>
<sequence length="309" mass="33938">MTKTILVLGATGTQGGSVAKLLLQYPDQYIVRGLTRNPSSDKAKALSELGAQMIKGDLTVPSTLPEAFKDAWGVFAVTDFYDMAVLGDPMSEEKQGQNIVDAAVQAGVQCFLWSTLPSSHEISGGKFVTRLYEGKHSIDALIRQAGLKGCFIRTGNFYENMILRKYAAYDKDADIITMKRPIIGPDAEITTLYVEKDLSAVCKAVFDLWETKNSSLDGKYLLASGARETQADINKVLERVSGKKVVFTTLPTTGIPDRDIMLRLYNSVGMYPGVDVPTPEVLELGVKLHTAEDYIRERLLPHLGLEPQN</sequence>
<keyword evidence="6" id="KW-1185">Reference proteome</keyword>
<gene>
    <name evidence="5" type="ORF">QQX98_007449</name>
</gene>
<evidence type="ECO:0000313" key="5">
    <source>
        <dbReference type="EMBL" id="KAK7413667.1"/>
    </source>
</evidence>
<evidence type="ECO:0000259" key="4">
    <source>
        <dbReference type="Pfam" id="PF05368"/>
    </source>
</evidence>
<comment type="similarity">
    <text evidence="1">Belongs to the NmrA-type oxidoreductase family.</text>
</comment>
<dbReference type="SUPFAM" id="SSF51735">
    <property type="entry name" value="NAD(P)-binding Rossmann-fold domains"/>
    <property type="match status" value="1"/>
</dbReference>
<protein>
    <recommendedName>
        <fullName evidence="4">NmrA-like domain-containing protein</fullName>
    </recommendedName>
</protein>
<dbReference type="Pfam" id="PF05368">
    <property type="entry name" value="NmrA"/>
    <property type="match status" value="1"/>
</dbReference>
<evidence type="ECO:0000256" key="3">
    <source>
        <dbReference type="ARBA" id="ARBA00023002"/>
    </source>
</evidence>
<reference evidence="5 6" key="1">
    <citation type="journal article" date="2025" name="Microbiol. Resour. Announc.">
        <title>Draft genome sequences for Neonectria magnoliae and Neonectria punicea, canker pathogens of Liriodendron tulipifera and Acer saccharum in West Virginia.</title>
        <authorList>
            <person name="Petronek H.M."/>
            <person name="Kasson M.T."/>
            <person name="Metheny A.M."/>
            <person name="Stauder C.M."/>
            <person name="Lovett B."/>
            <person name="Lynch S.C."/>
            <person name="Garnas J.R."/>
            <person name="Kasson L.R."/>
            <person name="Stajich J.E."/>
        </authorList>
    </citation>
    <scope>NUCLEOTIDE SEQUENCE [LARGE SCALE GENOMIC DNA]</scope>
    <source>
        <strain evidence="5 6">NRRL 64653</strain>
    </source>
</reference>
<dbReference type="Proteomes" id="UP001498476">
    <property type="component" value="Unassembled WGS sequence"/>
</dbReference>
<dbReference type="EMBL" id="JAZAVJ010000122">
    <property type="protein sequence ID" value="KAK7413667.1"/>
    <property type="molecule type" value="Genomic_DNA"/>
</dbReference>
<comment type="caution">
    <text evidence="5">The sequence shown here is derived from an EMBL/GenBank/DDBJ whole genome shotgun (WGS) entry which is preliminary data.</text>
</comment>
<dbReference type="InterPro" id="IPR036291">
    <property type="entry name" value="NAD(P)-bd_dom_sf"/>
</dbReference>
<evidence type="ECO:0000256" key="2">
    <source>
        <dbReference type="ARBA" id="ARBA00022857"/>
    </source>
</evidence>
<evidence type="ECO:0000256" key="1">
    <source>
        <dbReference type="ARBA" id="ARBA00006328"/>
    </source>
</evidence>
<name>A0ABR1GXY0_9HYPO</name>
<organism evidence="5 6">
    <name type="scientific">Neonectria punicea</name>
    <dbReference type="NCBI Taxonomy" id="979145"/>
    <lineage>
        <taxon>Eukaryota</taxon>
        <taxon>Fungi</taxon>
        <taxon>Dikarya</taxon>
        <taxon>Ascomycota</taxon>
        <taxon>Pezizomycotina</taxon>
        <taxon>Sordariomycetes</taxon>
        <taxon>Hypocreomycetidae</taxon>
        <taxon>Hypocreales</taxon>
        <taxon>Nectriaceae</taxon>
        <taxon>Neonectria</taxon>
    </lineage>
</organism>
<dbReference type="PANTHER" id="PTHR42748:SF30">
    <property type="entry name" value="NMRA-LIKE DOMAIN-CONTAINING PROTEIN"/>
    <property type="match status" value="1"/>
</dbReference>
<accession>A0ABR1GXY0</accession>
<dbReference type="InterPro" id="IPR008030">
    <property type="entry name" value="NmrA-like"/>
</dbReference>